<feature type="compositionally biased region" description="Low complexity" evidence="1">
    <location>
        <begin position="517"/>
        <end position="552"/>
    </location>
</feature>
<dbReference type="OrthoDB" id="25987at2759"/>
<name>A0A058Z6K8_FONAL</name>
<organism evidence="2">
    <name type="scientific">Fonticula alba</name>
    <name type="common">Slime mold</name>
    <dbReference type="NCBI Taxonomy" id="691883"/>
    <lineage>
        <taxon>Eukaryota</taxon>
        <taxon>Rotosphaerida</taxon>
        <taxon>Fonticulaceae</taxon>
        <taxon>Fonticula</taxon>
    </lineage>
</organism>
<evidence type="ECO:0000313" key="2">
    <source>
        <dbReference type="EMBL" id="KCV69895.1"/>
    </source>
</evidence>
<dbReference type="SUPFAM" id="SSF88723">
    <property type="entry name" value="PIN domain-like"/>
    <property type="match status" value="1"/>
</dbReference>
<accession>A0A058Z6K8</accession>
<evidence type="ECO:0000256" key="1">
    <source>
        <dbReference type="SAM" id="MobiDB-lite"/>
    </source>
</evidence>
<sequence length="962" mass="103121">MGVFRLTSIIPKGLFRKPEEVPSREHGLRVLPIDLGNLLYGINESTFLFEGQTIGLGFESPLIVPYLDALVEWFNHHGIYAIFVSDGMKAPEKGVTALNRFHEKIKSMSASQADYLSHYRGGRMDRALDHLRGAVHHGDCLPASCYEECPTLQKVLDQSRQKHRKGPARRAPAEPMCVVMGFTNVLFNVQRHLTALARRDPGRLAYIGSFTEADDILALLSLYFGAPVLSNDSDFFVHGYGRVKTMSIFQKQFRLDRSAPDGRPTFLPSATYDVPYLGGTLLTADLASYFETTATKMAWLPLIMGCDFGPPDGRVGLLLQRYPFPDGKVGQYFKKTAECYTTSEAWPVAGANFKPSWQEILRATHMRGRLLRSVLAALPEPAALEEALRRPEARLAGVRSEVDAAFRRHRAHMAALLGHLHHCSGIGTLLLKSGQFGPPAGQPLGARHIHDGVLLCLGIFSAGLAAPGGDSLPALARSLATYLTKERMVDSRSPWCIYATTPPPGFPPADLPDMARGPGPAAGQPTEAGPEPGAPRGSRAAPGGVRSPGRPAAAAAAAAATAAAMGSGLAAALPAPRAESGPGADMEPGSEALQPRCQCQKALPLLQPLIQEFFHLPLFHLGFGAVYPPEAAGDRRLFTVDTFLEGIKRGDRQKAFFLPLLPQFSHLRDITIWAPTRPARMLMYALLARGPGGQARPTNLLQVTEHHPVPTMLNGMLPAGPPSTAQVYLLEELAGETAALLRVVDRALEVDDQDAGLDRVLLAVMLLSSSVADGELGLKPDIAADRALVRRLGTLAAALPDSLALEGALAGLRMPADIQAAAMVALGPRSADDRPKLDQALGQLIAWCLGRMEAAFVGAEKVTRLLAPGGLNGWLASLAAIAAARPPGPAPPAVTIPSTQIVTSFSLMLAITCTWLDVFSVLSGRWLALRLQRRAPGDAICRASVCSAVSEHLVRIMNTISL</sequence>
<protein>
    <recommendedName>
        <fullName evidence="4">Asteroid domain-containing protein</fullName>
    </recommendedName>
</protein>
<dbReference type="Gene3D" id="3.40.50.1010">
    <property type="entry name" value="5'-nuclease"/>
    <property type="match status" value="1"/>
</dbReference>
<dbReference type="Proteomes" id="UP000030693">
    <property type="component" value="Unassembled WGS sequence"/>
</dbReference>
<dbReference type="GeneID" id="20528087"/>
<proteinExistence type="predicted"/>
<dbReference type="InterPro" id="IPR029060">
    <property type="entry name" value="PIN-like_dom_sf"/>
</dbReference>
<dbReference type="EMBL" id="KB932205">
    <property type="protein sequence ID" value="KCV69895.1"/>
    <property type="molecule type" value="Genomic_DNA"/>
</dbReference>
<reference evidence="2" key="1">
    <citation type="submission" date="2013-04" db="EMBL/GenBank/DDBJ databases">
        <title>The Genome Sequence of Fonticula alba ATCC 38817.</title>
        <authorList>
            <consortium name="The Broad Institute Genomics Platform"/>
            <person name="Russ C."/>
            <person name="Cuomo C."/>
            <person name="Burger G."/>
            <person name="Gray M.W."/>
            <person name="Holland P.W.H."/>
            <person name="King N."/>
            <person name="Lang F.B.F."/>
            <person name="Roger A.J."/>
            <person name="Ruiz-Trillo I."/>
            <person name="Brown M."/>
            <person name="Walker B."/>
            <person name="Young S."/>
            <person name="Zeng Q."/>
            <person name="Gargeya S."/>
            <person name="Fitzgerald M."/>
            <person name="Haas B."/>
            <person name="Abouelleil A."/>
            <person name="Allen A.W."/>
            <person name="Alvarado L."/>
            <person name="Arachchi H.M."/>
            <person name="Berlin A.M."/>
            <person name="Chapman S.B."/>
            <person name="Gainer-Dewar J."/>
            <person name="Goldberg J."/>
            <person name="Griggs A."/>
            <person name="Gujja S."/>
            <person name="Hansen M."/>
            <person name="Howarth C."/>
            <person name="Imamovic A."/>
            <person name="Ireland A."/>
            <person name="Larimer J."/>
            <person name="McCowan C."/>
            <person name="Murphy C."/>
            <person name="Pearson M."/>
            <person name="Poon T.W."/>
            <person name="Priest M."/>
            <person name="Roberts A."/>
            <person name="Saif S."/>
            <person name="Shea T."/>
            <person name="Sisk P."/>
            <person name="Sykes S."/>
            <person name="Wortman J."/>
            <person name="Nusbaum C."/>
            <person name="Birren B."/>
        </authorList>
    </citation>
    <scope>NUCLEOTIDE SEQUENCE [LARGE SCALE GENOMIC DNA]</scope>
    <source>
        <strain evidence="2">ATCC 38817</strain>
    </source>
</reference>
<evidence type="ECO:0008006" key="4">
    <source>
        <dbReference type="Google" id="ProtNLM"/>
    </source>
</evidence>
<dbReference type="AlphaFoldDB" id="A0A058Z6K8"/>
<evidence type="ECO:0000313" key="3">
    <source>
        <dbReference type="Proteomes" id="UP000030693"/>
    </source>
</evidence>
<feature type="region of interest" description="Disordered" evidence="1">
    <location>
        <begin position="506"/>
        <end position="552"/>
    </location>
</feature>
<feature type="region of interest" description="Disordered" evidence="1">
    <location>
        <begin position="573"/>
        <end position="592"/>
    </location>
</feature>
<gene>
    <name evidence="2" type="ORF">H696_03362</name>
</gene>
<dbReference type="RefSeq" id="XP_009495501.1">
    <property type="nucleotide sequence ID" value="XM_009497226.1"/>
</dbReference>
<keyword evidence="3" id="KW-1185">Reference proteome</keyword>